<evidence type="ECO:0000256" key="1">
    <source>
        <dbReference type="SAM" id="Phobius"/>
    </source>
</evidence>
<feature type="transmembrane region" description="Helical" evidence="1">
    <location>
        <begin position="6"/>
        <end position="25"/>
    </location>
</feature>
<organism evidence="2">
    <name type="scientific">marine sediment metagenome</name>
    <dbReference type="NCBI Taxonomy" id="412755"/>
    <lineage>
        <taxon>unclassified sequences</taxon>
        <taxon>metagenomes</taxon>
        <taxon>ecological metagenomes</taxon>
    </lineage>
</organism>
<name>X1AWQ5_9ZZZZ</name>
<feature type="transmembrane region" description="Helical" evidence="1">
    <location>
        <begin position="65"/>
        <end position="88"/>
    </location>
</feature>
<dbReference type="EMBL" id="BART01019520">
    <property type="protein sequence ID" value="GAG87195.1"/>
    <property type="molecule type" value="Genomic_DNA"/>
</dbReference>
<protein>
    <recommendedName>
        <fullName evidence="3">CNNM transmembrane domain-containing protein</fullName>
    </recommendedName>
</protein>
<proteinExistence type="predicted"/>
<reference evidence="2" key="1">
    <citation type="journal article" date="2014" name="Front. Microbiol.">
        <title>High frequency of phylogenetically diverse reductive dehalogenase-homologous genes in deep subseafloor sedimentary metagenomes.</title>
        <authorList>
            <person name="Kawai M."/>
            <person name="Futagami T."/>
            <person name="Toyoda A."/>
            <person name="Takaki Y."/>
            <person name="Nishi S."/>
            <person name="Hori S."/>
            <person name="Arai W."/>
            <person name="Tsubouchi T."/>
            <person name="Morono Y."/>
            <person name="Uchiyama I."/>
            <person name="Ito T."/>
            <person name="Fujiyama A."/>
            <person name="Inagaki F."/>
            <person name="Takami H."/>
        </authorList>
    </citation>
    <scope>NUCLEOTIDE SEQUENCE</scope>
    <source>
        <strain evidence="2">Expedition CK06-06</strain>
    </source>
</reference>
<keyword evidence="1" id="KW-1133">Transmembrane helix</keyword>
<feature type="non-terminal residue" evidence="2">
    <location>
        <position position="112"/>
    </location>
</feature>
<dbReference type="AlphaFoldDB" id="X1AWQ5"/>
<keyword evidence="1" id="KW-0472">Membrane</keyword>
<evidence type="ECO:0008006" key="3">
    <source>
        <dbReference type="Google" id="ProtNLM"/>
    </source>
</evidence>
<keyword evidence="1" id="KW-0812">Transmembrane</keyword>
<sequence>MAYVGILLIAILVSFIVVRIGGFALQLTGIEPEVASFQALSAFSGTGFTTREAERVVGHRTRRRIVTILIILGNAGMVTVIATLVASFTQVSGYMWFFIRLAVIVGGIFGSI</sequence>
<gene>
    <name evidence="2" type="ORF">S01H4_36504</name>
</gene>
<evidence type="ECO:0000313" key="2">
    <source>
        <dbReference type="EMBL" id="GAG87195.1"/>
    </source>
</evidence>
<comment type="caution">
    <text evidence="2">The sequence shown here is derived from an EMBL/GenBank/DDBJ whole genome shotgun (WGS) entry which is preliminary data.</text>
</comment>
<accession>X1AWQ5</accession>
<feature type="transmembrane region" description="Helical" evidence="1">
    <location>
        <begin position="94"/>
        <end position="111"/>
    </location>
</feature>